<dbReference type="Pfam" id="PF00441">
    <property type="entry name" value="Acyl-CoA_dh_1"/>
    <property type="match status" value="1"/>
</dbReference>
<evidence type="ECO:0000313" key="10">
    <source>
        <dbReference type="EMBL" id="KAB7738645.1"/>
    </source>
</evidence>
<evidence type="ECO:0000259" key="9">
    <source>
        <dbReference type="Pfam" id="PF02771"/>
    </source>
</evidence>
<name>A0A6N6VD56_9HYPH</name>
<dbReference type="InterPro" id="IPR009100">
    <property type="entry name" value="AcylCoA_DH/oxidase_NM_dom_sf"/>
</dbReference>
<dbReference type="Gene3D" id="1.10.540.10">
    <property type="entry name" value="Acyl-CoA dehydrogenase/oxidase, N-terminal domain"/>
    <property type="match status" value="1"/>
</dbReference>
<dbReference type="InterPro" id="IPR046373">
    <property type="entry name" value="Acyl-CoA_Oxase/DH_mid-dom_sf"/>
</dbReference>
<reference evidence="10 11" key="1">
    <citation type="submission" date="2019-09" db="EMBL/GenBank/DDBJ databases">
        <title>Parvibaculum sedimenti sp. nov., isolated from sediment.</title>
        <authorList>
            <person name="Wang Y."/>
        </authorList>
    </citation>
    <scope>NUCLEOTIDE SEQUENCE [LARGE SCALE GENOMIC DNA]</scope>
    <source>
        <strain evidence="10 11">HXT-9</strain>
    </source>
</reference>
<dbReference type="InterPro" id="IPR013786">
    <property type="entry name" value="AcylCoA_DH/ox_N"/>
</dbReference>
<dbReference type="RefSeq" id="WP_152217411.1">
    <property type="nucleotide sequence ID" value="NZ_WESC01000018.1"/>
</dbReference>
<comment type="similarity">
    <text evidence="2 6">Belongs to the acyl-CoA dehydrogenase family.</text>
</comment>
<dbReference type="SUPFAM" id="SSF56645">
    <property type="entry name" value="Acyl-CoA dehydrogenase NM domain-like"/>
    <property type="match status" value="1"/>
</dbReference>
<accession>A0A6N6VD56</accession>
<evidence type="ECO:0000256" key="1">
    <source>
        <dbReference type="ARBA" id="ARBA00001974"/>
    </source>
</evidence>
<evidence type="ECO:0000256" key="6">
    <source>
        <dbReference type="RuleBase" id="RU362125"/>
    </source>
</evidence>
<dbReference type="InterPro" id="IPR036250">
    <property type="entry name" value="AcylCo_DH-like_C"/>
</dbReference>
<evidence type="ECO:0000256" key="5">
    <source>
        <dbReference type="ARBA" id="ARBA00023002"/>
    </source>
</evidence>
<dbReference type="Proteomes" id="UP000468901">
    <property type="component" value="Unassembled WGS sequence"/>
</dbReference>
<dbReference type="FunFam" id="2.40.110.10:FF:000011">
    <property type="entry name" value="Acyl-CoA dehydrogenase FadE34"/>
    <property type="match status" value="1"/>
</dbReference>
<dbReference type="PANTHER" id="PTHR43292:SF3">
    <property type="entry name" value="ACYL-COA DEHYDROGENASE FADE29"/>
    <property type="match status" value="1"/>
</dbReference>
<dbReference type="AlphaFoldDB" id="A0A6N6VD56"/>
<evidence type="ECO:0000313" key="11">
    <source>
        <dbReference type="Proteomes" id="UP000468901"/>
    </source>
</evidence>
<dbReference type="Gene3D" id="2.40.110.10">
    <property type="entry name" value="Butyryl-CoA Dehydrogenase, subunit A, domain 2"/>
    <property type="match status" value="1"/>
</dbReference>
<evidence type="ECO:0000256" key="2">
    <source>
        <dbReference type="ARBA" id="ARBA00009347"/>
    </source>
</evidence>
<gene>
    <name evidence="10" type="ORF">F2P47_16115</name>
</gene>
<keyword evidence="5 6" id="KW-0560">Oxidoreductase</keyword>
<proteinExistence type="inferred from homology"/>
<dbReference type="InterPro" id="IPR009075">
    <property type="entry name" value="AcylCo_DH/oxidase_C"/>
</dbReference>
<evidence type="ECO:0000259" key="8">
    <source>
        <dbReference type="Pfam" id="PF02770"/>
    </source>
</evidence>
<dbReference type="InterPro" id="IPR052161">
    <property type="entry name" value="Mycobact_Acyl-CoA_DH"/>
</dbReference>
<feature type="domain" description="Acyl-CoA oxidase/dehydrogenase middle" evidence="8">
    <location>
        <begin position="125"/>
        <end position="219"/>
    </location>
</feature>
<keyword evidence="4 6" id="KW-0274">FAD</keyword>
<keyword evidence="11" id="KW-1185">Reference proteome</keyword>
<dbReference type="InterPro" id="IPR006091">
    <property type="entry name" value="Acyl-CoA_Oxase/DH_mid-dom"/>
</dbReference>
<dbReference type="PANTHER" id="PTHR43292">
    <property type="entry name" value="ACYL-COA DEHYDROGENASE"/>
    <property type="match status" value="1"/>
</dbReference>
<dbReference type="GO" id="GO:0016627">
    <property type="term" value="F:oxidoreductase activity, acting on the CH-CH group of donors"/>
    <property type="evidence" value="ECO:0007669"/>
    <property type="project" value="InterPro"/>
</dbReference>
<comment type="caution">
    <text evidence="10">The sequence shown here is derived from an EMBL/GenBank/DDBJ whole genome shotgun (WGS) entry which is preliminary data.</text>
</comment>
<dbReference type="Pfam" id="PF02771">
    <property type="entry name" value="Acyl-CoA_dh_N"/>
    <property type="match status" value="1"/>
</dbReference>
<evidence type="ECO:0000259" key="7">
    <source>
        <dbReference type="Pfam" id="PF00441"/>
    </source>
</evidence>
<dbReference type="GO" id="GO:0005886">
    <property type="term" value="C:plasma membrane"/>
    <property type="evidence" value="ECO:0007669"/>
    <property type="project" value="TreeGrafter"/>
</dbReference>
<dbReference type="SUPFAM" id="SSF47203">
    <property type="entry name" value="Acyl-CoA dehydrogenase C-terminal domain-like"/>
    <property type="match status" value="1"/>
</dbReference>
<dbReference type="EMBL" id="WESC01000018">
    <property type="protein sequence ID" value="KAB7738645.1"/>
    <property type="molecule type" value="Genomic_DNA"/>
</dbReference>
<dbReference type="InterPro" id="IPR037069">
    <property type="entry name" value="AcylCoA_DH/ox_N_sf"/>
</dbReference>
<dbReference type="Pfam" id="PF02770">
    <property type="entry name" value="Acyl-CoA_dh_M"/>
    <property type="match status" value="1"/>
</dbReference>
<dbReference type="GO" id="GO:0050660">
    <property type="term" value="F:flavin adenine dinucleotide binding"/>
    <property type="evidence" value="ECO:0007669"/>
    <property type="project" value="InterPro"/>
</dbReference>
<sequence>MQLSLNPEDEAFRQEVRAFLKEKLPRDVAEAHSVGISVPKVALKKWHRTLYEQGWIAPAWPEAAGGTGWTLTRQHIFQEECAQAGAPSLMPFGLSMVGPVIYTFGTVAQKAQHIPGILSGDVWWCQGYSEPGSGSDLASLKTRAVRDGDHYVVNGQKIWTSYAHEADWIFCLVRTDDQVKAQEGISFLLIDMKTPGITVRPIVSIDELHHLNEVFFEDVRVPVANRIGEENKGWTYAKFLLAHERTGIAGVASSKKAAEELHLIAGTERAGDGQRLADDPAWQAALAEVEVKLAALEITNLRILFAAEKGGSVGAEASILKILGTEVQQTLQTLAMEAIGYYALASHRDRLEGRSNEAIVGPDYGETVYANYGFGRASTIYGGSNEIQRNVLSKAVLGL</sequence>
<protein>
    <submittedName>
        <fullName evidence="10">Pimeloyl-CoA dehydrogenase large subunit</fullName>
    </submittedName>
</protein>
<feature type="domain" description="Acyl-CoA dehydrogenase/oxidase C-terminal" evidence="7">
    <location>
        <begin position="231"/>
        <end position="396"/>
    </location>
</feature>
<organism evidence="10 11">
    <name type="scientific">Parvibaculum sedimenti</name>
    <dbReference type="NCBI Taxonomy" id="2608632"/>
    <lineage>
        <taxon>Bacteria</taxon>
        <taxon>Pseudomonadati</taxon>
        <taxon>Pseudomonadota</taxon>
        <taxon>Alphaproteobacteria</taxon>
        <taxon>Hyphomicrobiales</taxon>
        <taxon>Parvibaculaceae</taxon>
        <taxon>Parvibaculum</taxon>
    </lineage>
</organism>
<evidence type="ECO:0000256" key="3">
    <source>
        <dbReference type="ARBA" id="ARBA00022630"/>
    </source>
</evidence>
<evidence type="ECO:0000256" key="4">
    <source>
        <dbReference type="ARBA" id="ARBA00022827"/>
    </source>
</evidence>
<keyword evidence="3 6" id="KW-0285">Flavoprotein</keyword>
<comment type="cofactor">
    <cofactor evidence="1 6">
        <name>FAD</name>
        <dbReference type="ChEBI" id="CHEBI:57692"/>
    </cofactor>
</comment>
<dbReference type="Gene3D" id="1.20.140.10">
    <property type="entry name" value="Butyryl-CoA Dehydrogenase, subunit A, domain 3"/>
    <property type="match status" value="1"/>
</dbReference>
<feature type="domain" description="Acyl-CoA dehydrogenase/oxidase N-terminal" evidence="9">
    <location>
        <begin position="7"/>
        <end position="121"/>
    </location>
</feature>